<keyword evidence="2" id="KW-1185">Reference proteome</keyword>
<reference evidence="1 2" key="1">
    <citation type="submission" date="2024-08" db="EMBL/GenBank/DDBJ databases">
        <authorList>
            <person name="Cucini C."/>
            <person name="Frati F."/>
        </authorList>
    </citation>
    <scope>NUCLEOTIDE SEQUENCE [LARGE SCALE GENOMIC DNA]</scope>
</reference>
<dbReference type="EMBL" id="CAXLJM020000075">
    <property type="protein sequence ID" value="CAL8128597.1"/>
    <property type="molecule type" value="Genomic_DNA"/>
</dbReference>
<comment type="caution">
    <text evidence="1">The sequence shown here is derived from an EMBL/GenBank/DDBJ whole genome shotgun (WGS) entry which is preliminary data.</text>
</comment>
<name>A0ABP1RHX5_9HEXA</name>
<evidence type="ECO:0000313" key="2">
    <source>
        <dbReference type="Proteomes" id="UP001642540"/>
    </source>
</evidence>
<gene>
    <name evidence="1" type="ORF">ODALV1_LOCUS22365</name>
</gene>
<protein>
    <submittedName>
        <fullName evidence="1">Uncharacterized protein</fullName>
    </submittedName>
</protein>
<organism evidence="1 2">
    <name type="scientific">Orchesella dallaii</name>
    <dbReference type="NCBI Taxonomy" id="48710"/>
    <lineage>
        <taxon>Eukaryota</taxon>
        <taxon>Metazoa</taxon>
        <taxon>Ecdysozoa</taxon>
        <taxon>Arthropoda</taxon>
        <taxon>Hexapoda</taxon>
        <taxon>Collembola</taxon>
        <taxon>Entomobryomorpha</taxon>
        <taxon>Entomobryoidea</taxon>
        <taxon>Orchesellidae</taxon>
        <taxon>Orchesellinae</taxon>
        <taxon>Orchesella</taxon>
    </lineage>
</organism>
<accession>A0ABP1RHX5</accession>
<sequence>MEMDPVSKLLLKLRLITQRQKIKNLKANEKTLLAEILTPKNRVKGDVEILKEQLKAAESKEVRSGKKLQDLTEKLEQLINGIKSRLQTIKKADLKNCKKLQKIDKLIKECGKIIQDNFQKADKFKTLTLQKYRFEALKKSLESDRKQVAKEIINTGKYTIYLAGLLKNLQKKQSKLQIDKFNADSQLRKDTTQ</sequence>
<proteinExistence type="predicted"/>
<evidence type="ECO:0000313" key="1">
    <source>
        <dbReference type="EMBL" id="CAL8128597.1"/>
    </source>
</evidence>
<dbReference type="Proteomes" id="UP001642540">
    <property type="component" value="Unassembled WGS sequence"/>
</dbReference>